<evidence type="ECO:0000313" key="3">
    <source>
        <dbReference type="Proteomes" id="UP001235343"/>
    </source>
</evidence>
<proteinExistence type="predicted"/>
<sequence>MGKWRAFLYISALFLIVIPISIVLMTDDPFRSIFSNLVISLAIILVILGKSITVVEKRKESKRFAPDIGAIIGLSIVLIIGFIQ</sequence>
<accession>A0ABT7L944</accession>
<feature type="transmembrane region" description="Helical" evidence="1">
    <location>
        <begin position="32"/>
        <end position="52"/>
    </location>
</feature>
<feature type="transmembrane region" description="Helical" evidence="1">
    <location>
        <begin position="64"/>
        <end position="83"/>
    </location>
</feature>
<name>A0ABT7L944_9BACI</name>
<keyword evidence="2" id="KW-0808">Transferase</keyword>
<organism evidence="2 3">
    <name type="scientific">Aquibacillus rhizosphaerae</name>
    <dbReference type="NCBI Taxonomy" id="3051431"/>
    <lineage>
        <taxon>Bacteria</taxon>
        <taxon>Bacillati</taxon>
        <taxon>Bacillota</taxon>
        <taxon>Bacilli</taxon>
        <taxon>Bacillales</taxon>
        <taxon>Bacillaceae</taxon>
        <taxon>Aquibacillus</taxon>
    </lineage>
</organism>
<evidence type="ECO:0000256" key="1">
    <source>
        <dbReference type="SAM" id="Phobius"/>
    </source>
</evidence>
<evidence type="ECO:0000313" key="2">
    <source>
        <dbReference type="EMBL" id="MDL4842388.1"/>
    </source>
</evidence>
<keyword evidence="1" id="KW-1133">Transmembrane helix</keyword>
<keyword evidence="2" id="KW-0418">Kinase</keyword>
<feature type="transmembrane region" description="Helical" evidence="1">
    <location>
        <begin position="7"/>
        <end position="26"/>
    </location>
</feature>
<reference evidence="2 3" key="1">
    <citation type="submission" date="2023-06" db="EMBL/GenBank/DDBJ databases">
        <title>Aquibacillus rhizosphaerae LR5S19.</title>
        <authorList>
            <person name="Sun J.-Q."/>
        </authorList>
    </citation>
    <scope>NUCLEOTIDE SEQUENCE [LARGE SCALE GENOMIC DNA]</scope>
    <source>
        <strain evidence="2 3">LR5S19</strain>
    </source>
</reference>
<keyword evidence="3" id="KW-1185">Reference proteome</keyword>
<dbReference type="RefSeq" id="WP_285933661.1">
    <property type="nucleotide sequence ID" value="NZ_JASTZU010000058.1"/>
</dbReference>
<dbReference type="Proteomes" id="UP001235343">
    <property type="component" value="Unassembled WGS sequence"/>
</dbReference>
<keyword evidence="1" id="KW-0472">Membrane</keyword>
<comment type="caution">
    <text evidence="2">The sequence shown here is derived from an EMBL/GenBank/DDBJ whole genome shotgun (WGS) entry which is preliminary data.</text>
</comment>
<protein>
    <submittedName>
        <fullName evidence="2">Histidine kinase</fullName>
    </submittedName>
</protein>
<dbReference type="GO" id="GO:0016301">
    <property type="term" value="F:kinase activity"/>
    <property type="evidence" value="ECO:0007669"/>
    <property type="project" value="UniProtKB-KW"/>
</dbReference>
<dbReference type="EMBL" id="JASTZU010000058">
    <property type="protein sequence ID" value="MDL4842388.1"/>
    <property type="molecule type" value="Genomic_DNA"/>
</dbReference>
<gene>
    <name evidence="2" type="ORF">QQS35_18275</name>
</gene>
<keyword evidence="1" id="KW-0812">Transmembrane</keyword>